<protein>
    <recommendedName>
        <fullName evidence="7">Replication factor A protein 3</fullName>
    </recommendedName>
</protein>
<dbReference type="GO" id="GO:0006284">
    <property type="term" value="P:base-excision repair"/>
    <property type="evidence" value="ECO:0007669"/>
    <property type="project" value="TreeGrafter"/>
</dbReference>
<feature type="compositionally biased region" description="Polar residues" evidence="4">
    <location>
        <begin position="19"/>
        <end position="48"/>
    </location>
</feature>
<dbReference type="SUPFAM" id="SSF50249">
    <property type="entry name" value="Nucleic acid-binding proteins"/>
    <property type="match status" value="1"/>
</dbReference>
<evidence type="ECO:0000256" key="4">
    <source>
        <dbReference type="SAM" id="MobiDB-lite"/>
    </source>
</evidence>
<dbReference type="GO" id="GO:0006289">
    <property type="term" value="P:nucleotide-excision repair"/>
    <property type="evidence" value="ECO:0007669"/>
    <property type="project" value="TreeGrafter"/>
</dbReference>
<evidence type="ECO:0000313" key="6">
    <source>
        <dbReference type="Proteomes" id="UP001383192"/>
    </source>
</evidence>
<dbReference type="GO" id="GO:0006298">
    <property type="term" value="P:mismatch repair"/>
    <property type="evidence" value="ECO:0007669"/>
    <property type="project" value="TreeGrafter"/>
</dbReference>
<dbReference type="Proteomes" id="UP001383192">
    <property type="component" value="Unassembled WGS sequence"/>
</dbReference>
<evidence type="ECO:0008006" key="7">
    <source>
        <dbReference type="Google" id="ProtNLM"/>
    </source>
</evidence>
<dbReference type="EMBL" id="JAYKXP010000253">
    <property type="protein sequence ID" value="KAK7017495.1"/>
    <property type="molecule type" value="Genomic_DNA"/>
</dbReference>
<comment type="caution">
    <text evidence="5">The sequence shown here is derived from an EMBL/GenBank/DDBJ whole genome shotgun (WGS) entry which is preliminary data.</text>
</comment>
<evidence type="ECO:0000313" key="5">
    <source>
        <dbReference type="EMBL" id="KAK7017495.1"/>
    </source>
</evidence>
<dbReference type="GO" id="GO:0003697">
    <property type="term" value="F:single-stranded DNA binding"/>
    <property type="evidence" value="ECO:0007669"/>
    <property type="project" value="TreeGrafter"/>
</dbReference>
<evidence type="ECO:0000256" key="2">
    <source>
        <dbReference type="ARBA" id="ARBA00009761"/>
    </source>
</evidence>
<dbReference type="GO" id="GO:0000724">
    <property type="term" value="P:double-strand break repair via homologous recombination"/>
    <property type="evidence" value="ECO:0007669"/>
    <property type="project" value="TreeGrafter"/>
</dbReference>
<dbReference type="GO" id="GO:0003684">
    <property type="term" value="F:damaged DNA binding"/>
    <property type="evidence" value="ECO:0007669"/>
    <property type="project" value="TreeGrafter"/>
</dbReference>
<dbReference type="PANTHER" id="PTHR15114:SF1">
    <property type="entry name" value="REPLICATION PROTEIN A 14 KDA SUBUNIT"/>
    <property type="match status" value="1"/>
</dbReference>
<dbReference type="PANTHER" id="PTHR15114">
    <property type="entry name" value="REPLICATION PROTEIN A3"/>
    <property type="match status" value="1"/>
</dbReference>
<comment type="subcellular location">
    <subcellularLocation>
        <location evidence="1">Nucleus</location>
    </subcellularLocation>
</comment>
<organism evidence="5 6">
    <name type="scientific">Paramarasmius palmivorus</name>
    <dbReference type="NCBI Taxonomy" id="297713"/>
    <lineage>
        <taxon>Eukaryota</taxon>
        <taxon>Fungi</taxon>
        <taxon>Dikarya</taxon>
        <taxon>Basidiomycota</taxon>
        <taxon>Agaricomycotina</taxon>
        <taxon>Agaricomycetes</taxon>
        <taxon>Agaricomycetidae</taxon>
        <taxon>Agaricales</taxon>
        <taxon>Marasmiineae</taxon>
        <taxon>Marasmiaceae</taxon>
        <taxon>Paramarasmius</taxon>
    </lineage>
</organism>
<dbReference type="InterPro" id="IPR013970">
    <property type="entry name" value="Rfa2"/>
</dbReference>
<dbReference type="Gene3D" id="2.40.50.140">
    <property type="entry name" value="Nucleic acid-binding proteins"/>
    <property type="match status" value="1"/>
</dbReference>
<evidence type="ECO:0000256" key="1">
    <source>
        <dbReference type="ARBA" id="ARBA00004123"/>
    </source>
</evidence>
<dbReference type="GO" id="GO:0035861">
    <property type="term" value="C:site of double-strand break"/>
    <property type="evidence" value="ECO:0007669"/>
    <property type="project" value="TreeGrafter"/>
</dbReference>
<comment type="similarity">
    <text evidence="2">Belongs to the replication factor A protein 3 family.</text>
</comment>
<keyword evidence="6" id="KW-1185">Reference proteome</keyword>
<gene>
    <name evidence="5" type="ORF">VNI00_018624</name>
</gene>
<keyword evidence="3" id="KW-0539">Nucleus</keyword>
<dbReference type="Pfam" id="PF08661">
    <property type="entry name" value="Rep_fac-A_3"/>
    <property type="match status" value="1"/>
</dbReference>
<dbReference type="InterPro" id="IPR012340">
    <property type="entry name" value="NA-bd_OB-fold"/>
</dbReference>
<evidence type="ECO:0000256" key="3">
    <source>
        <dbReference type="ARBA" id="ARBA00023242"/>
    </source>
</evidence>
<proteinExistence type="inferred from homology"/>
<name>A0AAW0AVJ9_9AGAR</name>
<sequence>MDDTPLPTANAPESEATDKPTQVHSDNLQLETSPPKTTTTSNDSSQLSPLIKSTHMSSYLGRRVRVVGHILEVREDQSFVLMQSSDGSEIKLVYEADWDLWGKPTRYIEALGTVTDAQTIKLELFIPLGDNLDLQTVNATIDIIHDPRFRQVFFPQSG</sequence>
<feature type="region of interest" description="Disordered" evidence="4">
    <location>
        <begin position="1"/>
        <end position="48"/>
    </location>
</feature>
<dbReference type="GO" id="GO:0005662">
    <property type="term" value="C:DNA replication factor A complex"/>
    <property type="evidence" value="ECO:0007669"/>
    <property type="project" value="TreeGrafter"/>
</dbReference>
<dbReference type="GO" id="GO:0006260">
    <property type="term" value="P:DNA replication"/>
    <property type="evidence" value="ECO:0007669"/>
    <property type="project" value="InterPro"/>
</dbReference>
<accession>A0AAW0AVJ9</accession>
<dbReference type="AlphaFoldDB" id="A0AAW0AVJ9"/>
<reference evidence="5 6" key="1">
    <citation type="submission" date="2024-01" db="EMBL/GenBank/DDBJ databases">
        <title>A draft genome for a cacao thread blight-causing isolate of Paramarasmius palmivorus.</title>
        <authorList>
            <person name="Baruah I.K."/>
            <person name="Bukari Y."/>
            <person name="Amoako-Attah I."/>
            <person name="Meinhardt L.W."/>
            <person name="Bailey B.A."/>
            <person name="Cohen S.P."/>
        </authorList>
    </citation>
    <scope>NUCLEOTIDE SEQUENCE [LARGE SCALE GENOMIC DNA]</scope>
    <source>
        <strain evidence="5 6">GH-12</strain>
    </source>
</reference>